<protein>
    <submittedName>
        <fullName evidence="2">Uncharacterized protein</fullName>
    </submittedName>
</protein>
<feature type="compositionally biased region" description="Basic and acidic residues" evidence="1">
    <location>
        <begin position="74"/>
        <end position="84"/>
    </location>
</feature>
<feature type="region of interest" description="Disordered" evidence="1">
    <location>
        <begin position="69"/>
        <end position="95"/>
    </location>
</feature>
<accession>A0A1H9UGT9</accession>
<gene>
    <name evidence="2" type="ORF">SAMN04488023_1312</name>
</gene>
<evidence type="ECO:0000256" key="1">
    <source>
        <dbReference type="SAM" id="MobiDB-lite"/>
    </source>
</evidence>
<name>A0A1H9UGT9_9SPHI</name>
<evidence type="ECO:0000313" key="3">
    <source>
        <dbReference type="Proteomes" id="UP000199572"/>
    </source>
</evidence>
<dbReference type="EMBL" id="FOGG01000031">
    <property type="protein sequence ID" value="SES08740.1"/>
    <property type="molecule type" value="Genomic_DNA"/>
</dbReference>
<sequence>MGDKEDYRIHFVFDEEGKINYRKYDDKNEKLEDYESNRKFDVTGLYESYPNFGEYESLIRIDRDLPLDIFPDTGRNDTDPDRPKNPWLSPDWNKN</sequence>
<reference evidence="2 3" key="1">
    <citation type="submission" date="2016-10" db="EMBL/GenBank/DDBJ databases">
        <authorList>
            <person name="de Groot N.N."/>
        </authorList>
    </citation>
    <scope>NUCLEOTIDE SEQUENCE [LARGE SCALE GENOMIC DNA]</scope>
    <source>
        <strain evidence="2 3">DSM 18610</strain>
    </source>
</reference>
<dbReference type="RefSeq" id="WP_090887280.1">
    <property type="nucleotide sequence ID" value="NZ_FOGG01000031.1"/>
</dbReference>
<evidence type="ECO:0000313" key="2">
    <source>
        <dbReference type="EMBL" id="SES08740.1"/>
    </source>
</evidence>
<proteinExistence type="predicted"/>
<dbReference type="STRING" id="390241.SAMN04488023_1312"/>
<keyword evidence="3" id="KW-1185">Reference proteome</keyword>
<dbReference type="AlphaFoldDB" id="A0A1H9UGT9"/>
<dbReference type="OrthoDB" id="774413at2"/>
<organism evidence="2 3">
    <name type="scientific">Pedobacter rhizosphaerae</name>
    <dbReference type="NCBI Taxonomy" id="390241"/>
    <lineage>
        <taxon>Bacteria</taxon>
        <taxon>Pseudomonadati</taxon>
        <taxon>Bacteroidota</taxon>
        <taxon>Sphingobacteriia</taxon>
        <taxon>Sphingobacteriales</taxon>
        <taxon>Sphingobacteriaceae</taxon>
        <taxon>Pedobacter</taxon>
    </lineage>
</organism>
<dbReference type="Proteomes" id="UP000199572">
    <property type="component" value="Unassembled WGS sequence"/>
</dbReference>